<dbReference type="AlphaFoldDB" id="A0A1T4QY35"/>
<keyword evidence="2" id="KW-1003">Cell membrane</keyword>
<evidence type="ECO:0000256" key="2">
    <source>
        <dbReference type="ARBA" id="ARBA00022475"/>
    </source>
</evidence>
<feature type="transmembrane region" description="Helical" evidence="6">
    <location>
        <begin position="94"/>
        <end position="114"/>
    </location>
</feature>
<evidence type="ECO:0000313" key="8">
    <source>
        <dbReference type="Proteomes" id="UP000190102"/>
    </source>
</evidence>
<feature type="transmembrane region" description="Helical" evidence="6">
    <location>
        <begin position="33"/>
        <end position="55"/>
    </location>
</feature>
<protein>
    <submittedName>
        <fullName evidence="7">Membrane protein</fullName>
    </submittedName>
</protein>
<dbReference type="STRING" id="115783.SAMN02745119_02578"/>
<reference evidence="8" key="1">
    <citation type="submission" date="2017-02" db="EMBL/GenBank/DDBJ databases">
        <authorList>
            <person name="Varghese N."/>
            <person name="Submissions S."/>
        </authorList>
    </citation>
    <scope>NUCLEOTIDE SEQUENCE [LARGE SCALE GENOMIC DNA]</scope>
    <source>
        <strain evidence="8">ATCC BAA-34</strain>
    </source>
</reference>
<comment type="subcellular location">
    <subcellularLocation>
        <location evidence="1">Cell membrane</location>
        <topology evidence="1">Multi-pass membrane protein</topology>
    </subcellularLocation>
</comment>
<dbReference type="Proteomes" id="UP000190102">
    <property type="component" value="Unassembled WGS sequence"/>
</dbReference>
<feature type="transmembrane region" description="Helical" evidence="6">
    <location>
        <begin position="177"/>
        <end position="201"/>
    </location>
</feature>
<evidence type="ECO:0000256" key="1">
    <source>
        <dbReference type="ARBA" id="ARBA00004651"/>
    </source>
</evidence>
<accession>A0A1T4QY35</accession>
<dbReference type="EMBL" id="FUWR01000015">
    <property type="protein sequence ID" value="SKA08258.1"/>
    <property type="molecule type" value="Genomic_DNA"/>
</dbReference>
<dbReference type="PANTHER" id="PTHR30213:SF0">
    <property type="entry name" value="UPF0761 MEMBRANE PROTEIN YIHY"/>
    <property type="match status" value="1"/>
</dbReference>
<dbReference type="GO" id="GO:0005886">
    <property type="term" value="C:plasma membrane"/>
    <property type="evidence" value="ECO:0007669"/>
    <property type="project" value="UniProtKB-SubCell"/>
</dbReference>
<feature type="transmembrane region" description="Helical" evidence="6">
    <location>
        <begin position="135"/>
        <end position="157"/>
    </location>
</feature>
<keyword evidence="8" id="KW-1185">Reference proteome</keyword>
<dbReference type="RefSeq" id="WP_208610591.1">
    <property type="nucleotide sequence ID" value="NZ_FUWR01000015.1"/>
</dbReference>
<proteinExistence type="predicted"/>
<dbReference type="InterPro" id="IPR017039">
    <property type="entry name" value="Virul_fac_BrkB"/>
</dbReference>
<dbReference type="Pfam" id="PF03631">
    <property type="entry name" value="Virul_fac_BrkB"/>
    <property type="match status" value="1"/>
</dbReference>
<gene>
    <name evidence="7" type="ORF">SAMN02745119_02578</name>
</gene>
<name>A0A1T4QY35_9BACT</name>
<dbReference type="PIRSF" id="PIRSF035875">
    <property type="entry name" value="RNase_BN"/>
    <property type="match status" value="1"/>
</dbReference>
<evidence type="ECO:0000313" key="7">
    <source>
        <dbReference type="EMBL" id="SKA08258.1"/>
    </source>
</evidence>
<dbReference type="PANTHER" id="PTHR30213">
    <property type="entry name" value="INNER MEMBRANE PROTEIN YHJD"/>
    <property type="match status" value="1"/>
</dbReference>
<keyword evidence="3 6" id="KW-0812">Transmembrane</keyword>
<keyword evidence="5 6" id="KW-0472">Membrane</keyword>
<feature type="transmembrane region" description="Helical" evidence="6">
    <location>
        <begin position="213"/>
        <end position="233"/>
    </location>
</feature>
<organism evidence="7 8">
    <name type="scientific">Trichlorobacter thiogenes</name>
    <dbReference type="NCBI Taxonomy" id="115783"/>
    <lineage>
        <taxon>Bacteria</taxon>
        <taxon>Pseudomonadati</taxon>
        <taxon>Thermodesulfobacteriota</taxon>
        <taxon>Desulfuromonadia</taxon>
        <taxon>Geobacterales</taxon>
        <taxon>Geobacteraceae</taxon>
        <taxon>Trichlorobacter</taxon>
    </lineage>
</organism>
<evidence type="ECO:0000256" key="5">
    <source>
        <dbReference type="ARBA" id="ARBA00023136"/>
    </source>
</evidence>
<evidence type="ECO:0000256" key="4">
    <source>
        <dbReference type="ARBA" id="ARBA00022989"/>
    </source>
</evidence>
<evidence type="ECO:0000256" key="6">
    <source>
        <dbReference type="SAM" id="Phobius"/>
    </source>
</evidence>
<sequence>MGKPKGNVDTWKLISLVVKGTLKDDCDGHAAEIAFYLFFALFPCLLGLATLLAYLPAPDLFKVVLRAMDPFLPATVLSMVKENLRTLAILQKGGLLSFGLLLSLWTASNAMVAVQKALNDAYTADEQRPYWKVRLVSILLVICLACFIVVSLLLLFWGPRIGVWIASLADLGTAFTMVWNLLRWPVIFWLMMMALSALYRYAPAVRLSWRETVPGVVAATGAWIAVTLVYSFYVNNYSTYVDTYGSTGAIVALLVWMYASALVVLVGGEINARMRELL</sequence>
<dbReference type="NCBIfam" id="TIGR00765">
    <property type="entry name" value="yihY_not_rbn"/>
    <property type="match status" value="1"/>
</dbReference>
<evidence type="ECO:0000256" key="3">
    <source>
        <dbReference type="ARBA" id="ARBA00022692"/>
    </source>
</evidence>
<keyword evidence="4 6" id="KW-1133">Transmembrane helix</keyword>
<feature type="transmembrane region" description="Helical" evidence="6">
    <location>
        <begin position="245"/>
        <end position="268"/>
    </location>
</feature>